<dbReference type="PROSITE" id="PS51257">
    <property type="entry name" value="PROKAR_LIPOPROTEIN"/>
    <property type="match status" value="1"/>
</dbReference>
<sequence length="553" mass="61136">MGKRSKYAVSLVLLGSLFLAACQNGNQDNETDSSAASSAEQVINVQFSAEMGSADISLATDSYSFITLNNAYEGLYRLDENNVPVIAGASEDAEVSEDGLSYTISLREEAKWSNGDPVTAADYVFSWQRTVDPATASNYAYMLAPVKNATAISDGTLDKSELGIEAVNDHELKITLEKPTPYFLSLLAFPTFFPQNERVVEEFGDQYALTSENAAYNGPFLLTNYAGPGTDIQWTLAKNPDYWDADSVKLETINFDVVKDSSTAYNLYESGQADDIILSGELAMQNVNHPDYIVQPSATTQYLEMNQAPEDSPFRNANLRQAISHSMNRQQIVDNILGNGSLPAVGFVPSDLAFNPETKADFVEDAATTLAFDEEKAQEYWEKAKAELGIDTLSFELLTSDTDQSKKMAEYIQGTLQQTLDGLTVEVTNVPFSVRLDRSNSGDFEMVMNNWIGDYADPINFLELFKKDSSYNRGKWLNDDYNQLIEQASNENANNPEARWENMVAAEKILTDDLGVIPLFQSAEAHLRSPKIKGLIVHSVGAAYDYKNVFVEE</sequence>
<evidence type="ECO:0000256" key="2">
    <source>
        <dbReference type="ARBA" id="ARBA00005695"/>
    </source>
</evidence>
<evidence type="ECO:0000313" key="8">
    <source>
        <dbReference type="EMBL" id="VYU28252.1"/>
    </source>
</evidence>
<dbReference type="FunFam" id="3.90.76.10:FF:000001">
    <property type="entry name" value="Oligopeptide ABC transporter substrate-binding protein"/>
    <property type="match status" value="1"/>
</dbReference>
<dbReference type="Gene3D" id="3.40.190.10">
    <property type="entry name" value="Periplasmic binding protein-like II"/>
    <property type="match status" value="1"/>
</dbReference>
<dbReference type="GO" id="GO:0015833">
    <property type="term" value="P:peptide transport"/>
    <property type="evidence" value="ECO:0007669"/>
    <property type="project" value="UniProtKB-KW"/>
</dbReference>
<comment type="subcellular location">
    <subcellularLocation>
        <location evidence="1">Cell envelope</location>
    </subcellularLocation>
</comment>
<evidence type="ECO:0000259" key="7">
    <source>
        <dbReference type="Pfam" id="PF00496"/>
    </source>
</evidence>
<keyword evidence="3" id="KW-0813">Transport</keyword>
<keyword evidence="5" id="KW-0653">Protein transport</keyword>
<evidence type="ECO:0000256" key="4">
    <source>
        <dbReference type="ARBA" id="ARBA00022729"/>
    </source>
</evidence>
<dbReference type="InterPro" id="IPR030678">
    <property type="entry name" value="Peptide/Ni-bd"/>
</dbReference>
<dbReference type="Pfam" id="PF00496">
    <property type="entry name" value="SBP_bac_5"/>
    <property type="match status" value="1"/>
</dbReference>
<dbReference type="PANTHER" id="PTHR30290:SF10">
    <property type="entry name" value="PERIPLASMIC OLIGOPEPTIDE-BINDING PROTEIN-RELATED"/>
    <property type="match status" value="1"/>
</dbReference>
<evidence type="ECO:0000256" key="1">
    <source>
        <dbReference type="ARBA" id="ARBA00004196"/>
    </source>
</evidence>
<dbReference type="RefSeq" id="WP_421758177.1">
    <property type="nucleotide sequence ID" value="NZ_CACRTX010000009.1"/>
</dbReference>
<dbReference type="Gene3D" id="3.90.76.10">
    <property type="entry name" value="Dipeptide-binding Protein, Domain 1"/>
    <property type="match status" value="1"/>
</dbReference>
<feature type="chain" id="PRO_5039641410" evidence="6">
    <location>
        <begin position="22"/>
        <end position="553"/>
    </location>
</feature>
<proteinExistence type="inferred from homology"/>
<dbReference type="GO" id="GO:1904680">
    <property type="term" value="F:peptide transmembrane transporter activity"/>
    <property type="evidence" value="ECO:0007669"/>
    <property type="project" value="TreeGrafter"/>
</dbReference>
<evidence type="ECO:0000256" key="3">
    <source>
        <dbReference type="ARBA" id="ARBA00022448"/>
    </source>
</evidence>
<name>A0A6N3DIU6_ENTCA</name>
<gene>
    <name evidence="8" type="primary">dppE_4</name>
    <name evidence="8" type="ORF">ECLFYP2_02929</name>
</gene>
<evidence type="ECO:0000256" key="5">
    <source>
        <dbReference type="ARBA" id="ARBA00022856"/>
    </source>
</evidence>
<dbReference type="CDD" id="cd08504">
    <property type="entry name" value="PBP2_OppA"/>
    <property type="match status" value="1"/>
</dbReference>
<dbReference type="GO" id="GO:0030288">
    <property type="term" value="C:outer membrane-bounded periplasmic space"/>
    <property type="evidence" value="ECO:0007669"/>
    <property type="project" value="UniProtKB-ARBA"/>
</dbReference>
<keyword evidence="5" id="KW-0571">Peptide transport</keyword>
<feature type="domain" description="Solute-binding protein family 5" evidence="7">
    <location>
        <begin position="91"/>
        <end position="470"/>
    </location>
</feature>
<comment type="similarity">
    <text evidence="2">Belongs to the bacterial solute-binding protein 5 family.</text>
</comment>
<organism evidence="8">
    <name type="scientific">Enterococcus casseliflavus</name>
    <name type="common">Enterococcus flavescens</name>
    <dbReference type="NCBI Taxonomy" id="37734"/>
    <lineage>
        <taxon>Bacteria</taxon>
        <taxon>Bacillati</taxon>
        <taxon>Bacillota</taxon>
        <taxon>Bacilli</taxon>
        <taxon>Lactobacillales</taxon>
        <taxon>Enterococcaceae</taxon>
        <taxon>Enterococcus</taxon>
    </lineage>
</organism>
<feature type="signal peptide" evidence="6">
    <location>
        <begin position="1"/>
        <end position="21"/>
    </location>
</feature>
<dbReference type="PIRSF" id="PIRSF002741">
    <property type="entry name" value="MppA"/>
    <property type="match status" value="1"/>
</dbReference>
<dbReference type="GO" id="GO:0043190">
    <property type="term" value="C:ATP-binding cassette (ABC) transporter complex"/>
    <property type="evidence" value="ECO:0007669"/>
    <property type="project" value="InterPro"/>
</dbReference>
<reference evidence="8" key="1">
    <citation type="submission" date="2019-11" db="EMBL/GenBank/DDBJ databases">
        <authorList>
            <person name="Feng L."/>
        </authorList>
    </citation>
    <scope>NUCLEOTIDE SEQUENCE</scope>
    <source>
        <strain evidence="8">ECasseliflavusLFYP2</strain>
    </source>
</reference>
<keyword evidence="4 6" id="KW-0732">Signal</keyword>
<dbReference type="SUPFAM" id="SSF53850">
    <property type="entry name" value="Periplasmic binding protein-like II"/>
    <property type="match status" value="1"/>
</dbReference>
<protein>
    <submittedName>
        <fullName evidence="8">Dipeptide-binding protein DppE</fullName>
    </submittedName>
</protein>
<dbReference type="PANTHER" id="PTHR30290">
    <property type="entry name" value="PERIPLASMIC BINDING COMPONENT OF ABC TRANSPORTER"/>
    <property type="match status" value="1"/>
</dbReference>
<evidence type="ECO:0000256" key="6">
    <source>
        <dbReference type="SAM" id="SignalP"/>
    </source>
</evidence>
<dbReference type="InterPro" id="IPR000914">
    <property type="entry name" value="SBP_5_dom"/>
</dbReference>
<accession>A0A6N3DIU6</accession>
<dbReference type="FunFam" id="3.10.105.10:FF:000001">
    <property type="entry name" value="Oligopeptide ABC transporter, oligopeptide-binding protein"/>
    <property type="match status" value="1"/>
</dbReference>
<dbReference type="InterPro" id="IPR039424">
    <property type="entry name" value="SBP_5"/>
</dbReference>
<dbReference type="AlphaFoldDB" id="A0A6N3DIU6"/>
<dbReference type="EMBL" id="CACRTX010000009">
    <property type="protein sequence ID" value="VYU28252.1"/>
    <property type="molecule type" value="Genomic_DNA"/>
</dbReference>
<dbReference type="Gene3D" id="3.10.105.10">
    <property type="entry name" value="Dipeptide-binding Protein, Domain 3"/>
    <property type="match status" value="1"/>
</dbReference>